<dbReference type="InterPro" id="IPR000960">
    <property type="entry name" value="Flavin_mOase"/>
</dbReference>
<dbReference type="PIRSF" id="PIRSF000332">
    <property type="entry name" value="FMO"/>
    <property type="match status" value="1"/>
</dbReference>
<evidence type="ECO:0000256" key="1">
    <source>
        <dbReference type="ARBA" id="ARBA00009183"/>
    </source>
</evidence>
<proteinExistence type="inferred from homology"/>
<dbReference type="GO" id="GO:0004499">
    <property type="term" value="F:N,N-dimethylaniline monooxygenase activity"/>
    <property type="evidence" value="ECO:0007669"/>
    <property type="project" value="InterPro"/>
</dbReference>
<dbReference type="InterPro" id="IPR050346">
    <property type="entry name" value="FMO-like"/>
</dbReference>
<keyword evidence="8" id="KW-1185">Reference proteome</keyword>
<dbReference type="FunFam" id="3.50.50.60:FF:000226">
    <property type="entry name" value="Flavin-containing monooxygenase"/>
    <property type="match status" value="1"/>
</dbReference>
<evidence type="ECO:0000256" key="6">
    <source>
        <dbReference type="RuleBase" id="RU361177"/>
    </source>
</evidence>
<evidence type="ECO:0000313" key="7">
    <source>
        <dbReference type="EnsemblPlants" id="Kaladp0092s0073.1.v1.1"/>
    </source>
</evidence>
<dbReference type="Gene3D" id="3.50.50.60">
    <property type="entry name" value="FAD/NAD(P)-binding domain"/>
    <property type="match status" value="2"/>
</dbReference>
<protein>
    <recommendedName>
        <fullName evidence="6">Flavin-containing monooxygenase</fullName>
        <ecNumber evidence="6">1.-.-.-</ecNumber>
    </recommendedName>
</protein>
<dbReference type="GO" id="GO:0050661">
    <property type="term" value="F:NADP binding"/>
    <property type="evidence" value="ECO:0007669"/>
    <property type="project" value="InterPro"/>
</dbReference>
<evidence type="ECO:0000313" key="8">
    <source>
        <dbReference type="Proteomes" id="UP000594263"/>
    </source>
</evidence>
<evidence type="ECO:0000256" key="5">
    <source>
        <dbReference type="ARBA" id="ARBA00023002"/>
    </source>
</evidence>
<sequence length="516" mass="58153">MERKVAVVGAGLSGLIACKYVVSKGYKPIVFEAKSSLGGVWTKTVETTKLQTAKQLYHFTDFPWPESVPDFPDQDQVLAYIQSYARHFDLQKHIRFNTKVVSISYEGVDEEEIKAWGMWGGTGEAFSKKGKWNIAVENSDSSSEVHQVDFVILCLGRFSEVPNIPEFPPGNGPEAFQGEVIHANEYVAMDYRKAADFVKGKRVTIVGFQKFALDIAAECAAVNGKENPCTVLYKTPHWFMPDFMPWGVPLALLYLNRFAELLVQKPGQGFLLSVLSTLLSPVRWSFCKFVESHIKRKLPLEKYGIVPKHSFLEEISSCSIVTMPENFFDLADKGSIVLKKADGFRFCKEGVVANGEAEPAKSDLVLFATGFRGEQKLRDIFASRSFGELITGSPSAIVPLYRQCVHPRIPQLAVIGFSESVANLYTSEMRCKWVAEFLDGTFKLPSIPEMEKEVKEWDAYMKRYSGVNYRRSCIGAVHIWYNDQLCKDMGWNPKRKKGFLAELFEPYGPLDYTQSS</sequence>
<dbReference type="Gramene" id="Kaladp0092s0073.1.v1.1">
    <property type="protein sequence ID" value="Kaladp0092s0073.1.v1.1"/>
    <property type="gene ID" value="Kaladp0092s0073.v1.1"/>
</dbReference>
<name>A0A7N0UWX4_KALFE</name>
<dbReference type="OMA" id="DIATECS"/>
<dbReference type="InterPro" id="IPR020946">
    <property type="entry name" value="Flavin_mOase-like"/>
</dbReference>
<dbReference type="FunFam" id="3.50.50.60:FF:000403">
    <property type="entry name" value="Flavin-containing monooxygenase"/>
    <property type="match status" value="1"/>
</dbReference>
<dbReference type="GO" id="GO:0050660">
    <property type="term" value="F:flavin adenine dinucleotide binding"/>
    <property type="evidence" value="ECO:0007669"/>
    <property type="project" value="InterPro"/>
</dbReference>
<keyword evidence="3 6" id="KW-0274">FAD</keyword>
<keyword evidence="4" id="KW-0521">NADP</keyword>
<accession>A0A7N0UWX4</accession>
<dbReference type="InterPro" id="IPR036188">
    <property type="entry name" value="FAD/NAD-bd_sf"/>
</dbReference>
<keyword evidence="2 6" id="KW-0285">Flavoprotein</keyword>
<organism evidence="7 8">
    <name type="scientific">Kalanchoe fedtschenkoi</name>
    <name type="common">Lavender scallops</name>
    <name type="synonym">South American air plant</name>
    <dbReference type="NCBI Taxonomy" id="63787"/>
    <lineage>
        <taxon>Eukaryota</taxon>
        <taxon>Viridiplantae</taxon>
        <taxon>Streptophyta</taxon>
        <taxon>Embryophyta</taxon>
        <taxon>Tracheophyta</taxon>
        <taxon>Spermatophyta</taxon>
        <taxon>Magnoliopsida</taxon>
        <taxon>eudicotyledons</taxon>
        <taxon>Gunneridae</taxon>
        <taxon>Pentapetalae</taxon>
        <taxon>Saxifragales</taxon>
        <taxon>Crassulaceae</taxon>
        <taxon>Kalanchoe</taxon>
    </lineage>
</organism>
<comment type="similarity">
    <text evidence="1 6">Belongs to the FMO family.</text>
</comment>
<evidence type="ECO:0000256" key="4">
    <source>
        <dbReference type="ARBA" id="ARBA00022857"/>
    </source>
</evidence>
<dbReference type="PROSITE" id="PS51257">
    <property type="entry name" value="PROKAR_LIPOPROTEIN"/>
    <property type="match status" value="1"/>
</dbReference>
<evidence type="ECO:0000256" key="2">
    <source>
        <dbReference type="ARBA" id="ARBA00022630"/>
    </source>
</evidence>
<dbReference type="EnsemblPlants" id="Kaladp0092s0073.1.v1.1">
    <property type="protein sequence ID" value="Kaladp0092s0073.1.v1.1"/>
    <property type="gene ID" value="Kaladp0092s0073.v1.1"/>
</dbReference>
<dbReference type="AlphaFoldDB" id="A0A7N0UWX4"/>
<dbReference type="SUPFAM" id="SSF51905">
    <property type="entry name" value="FAD/NAD(P)-binding domain"/>
    <property type="match status" value="2"/>
</dbReference>
<reference evidence="7" key="1">
    <citation type="submission" date="2021-01" db="UniProtKB">
        <authorList>
            <consortium name="EnsemblPlants"/>
        </authorList>
    </citation>
    <scope>IDENTIFICATION</scope>
</reference>
<evidence type="ECO:0000256" key="3">
    <source>
        <dbReference type="ARBA" id="ARBA00022827"/>
    </source>
</evidence>
<keyword evidence="5 6" id="KW-0560">Oxidoreductase</keyword>
<comment type="cofactor">
    <cofactor evidence="6">
        <name>FAD</name>
        <dbReference type="ChEBI" id="CHEBI:57692"/>
    </cofactor>
</comment>
<dbReference type="PANTHER" id="PTHR23023">
    <property type="entry name" value="DIMETHYLANILINE MONOOXYGENASE"/>
    <property type="match status" value="1"/>
</dbReference>
<keyword evidence="6" id="KW-0503">Monooxygenase</keyword>
<dbReference type="Proteomes" id="UP000594263">
    <property type="component" value="Unplaced"/>
</dbReference>
<dbReference type="EC" id="1.-.-.-" evidence="6"/>
<dbReference type="Pfam" id="PF00743">
    <property type="entry name" value="FMO-like"/>
    <property type="match status" value="1"/>
</dbReference>